<sequence>MSSRSSVYVHQGSSASSPSRPSSSASYGSSDSRSVSNRREYDAAGHSAQVVRSARTVVINHNRKDYEKDSPSPRYGGTYQ</sequence>
<evidence type="ECO:0000313" key="2">
    <source>
        <dbReference type="EMBL" id="PTB65925.1"/>
    </source>
</evidence>
<dbReference type="GeneID" id="36606326"/>
<feature type="compositionally biased region" description="Basic and acidic residues" evidence="1">
    <location>
        <begin position="62"/>
        <end position="71"/>
    </location>
</feature>
<proteinExistence type="predicted"/>
<protein>
    <submittedName>
        <fullName evidence="2">Uncharacterized protein</fullName>
    </submittedName>
</protein>
<dbReference type="Proteomes" id="UP000241546">
    <property type="component" value="Unassembled WGS sequence"/>
</dbReference>
<organism evidence="2 3">
    <name type="scientific">Trichoderma citrinoviride</name>
    <dbReference type="NCBI Taxonomy" id="58853"/>
    <lineage>
        <taxon>Eukaryota</taxon>
        <taxon>Fungi</taxon>
        <taxon>Dikarya</taxon>
        <taxon>Ascomycota</taxon>
        <taxon>Pezizomycotina</taxon>
        <taxon>Sordariomycetes</taxon>
        <taxon>Hypocreomycetidae</taxon>
        <taxon>Hypocreales</taxon>
        <taxon>Hypocreaceae</taxon>
        <taxon>Trichoderma</taxon>
    </lineage>
</organism>
<feature type="region of interest" description="Disordered" evidence="1">
    <location>
        <begin position="1"/>
        <end position="80"/>
    </location>
</feature>
<dbReference type="RefSeq" id="XP_024749245.1">
    <property type="nucleotide sequence ID" value="XM_024898208.1"/>
</dbReference>
<dbReference type="EMBL" id="KZ680214">
    <property type="protein sequence ID" value="PTB65925.1"/>
    <property type="molecule type" value="Genomic_DNA"/>
</dbReference>
<evidence type="ECO:0000313" key="3">
    <source>
        <dbReference type="Proteomes" id="UP000241546"/>
    </source>
</evidence>
<reference evidence="3" key="1">
    <citation type="submission" date="2016-07" db="EMBL/GenBank/DDBJ databases">
        <title>Multiple horizontal gene transfer events from other fungi enriched the ability of initially mycotrophic Trichoderma (Ascomycota) to feed on dead plant biomass.</title>
        <authorList>
            <consortium name="DOE Joint Genome Institute"/>
            <person name="Atanasova L."/>
            <person name="Chenthamara K."/>
            <person name="Zhang J."/>
            <person name="Grujic M."/>
            <person name="Henrissat B."/>
            <person name="Kuo A."/>
            <person name="Aerts A."/>
            <person name="Salamov A."/>
            <person name="Lipzen A."/>
            <person name="Labutti K."/>
            <person name="Barry K."/>
            <person name="Miao Y."/>
            <person name="Rahimi M.J."/>
            <person name="Shen Q."/>
            <person name="Grigoriev I.V."/>
            <person name="Kubicek C.P."/>
            <person name="Druzhinina I.S."/>
        </authorList>
    </citation>
    <scope>NUCLEOTIDE SEQUENCE [LARGE SCALE GENOMIC DNA]</scope>
    <source>
        <strain evidence="3">TUCIM 6016</strain>
    </source>
</reference>
<gene>
    <name evidence="2" type="ORF">BBK36DRAFT_5270</name>
</gene>
<name>A0A2T4B9C0_9HYPO</name>
<keyword evidence="3" id="KW-1185">Reference proteome</keyword>
<accession>A0A2T4B9C0</accession>
<feature type="compositionally biased region" description="Low complexity" evidence="1">
    <location>
        <begin position="12"/>
        <end position="35"/>
    </location>
</feature>
<dbReference type="OrthoDB" id="5101503at2759"/>
<evidence type="ECO:0000256" key="1">
    <source>
        <dbReference type="SAM" id="MobiDB-lite"/>
    </source>
</evidence>
<dbReference type="AlphaFoldDB" id="A0A2T4B9C0"/>